<comment type="caution">
    <text evidence="1">The sequence shown here is derived from an EMBL/GenBank/DDBJ whole genome shotgun (WGS) entry which is preliminary data.</text>
</comment>
<reference evidence="1 2" key="1">
    <citation type="submission" date="2024-07" db="EMBL/GenBank/DDBJ databases">
        <title>Section-level genome sequencing and comparative genomics of Aspergillus sections Usti and Cavernicolus.</title>
        <authorList>
            <consortium name="Lawrence Berkeley National Laboratory"/>
            <person name="Nybo J.L."/>
            <person name="Vesth T.C."/>
            <person name="Theobald S."/>
            <person name="Frisvad J.C."/>
            <person name="Larsen T.O."/>
            <person name="Kjaerboelling I."/>
            <person name="Rothschild-Mancinelli K."/>
            <person name="Lyhne E.K."/>
            <person name="Kogle M.E."/>
            <person name="Barry K."/>
            <person name="Clum A."/>
            <person name="Na H."/>
            <person name="Ledsgaard L."/>
            <person name="Lin J."/>
            <person name="Lipzen A."/>
            <person name="Kuo A."/>
            <person name="Riley R."/>
            <person name="Mondo S."/>
            <person name="Labutti K."/>
            <person name="Haridas S."/>
            <person name="Pangalinan J."/>
            <person name="Salamov A.A."/>
            <person name="Simmons B.A."/>
            <person name="Magnuson J.K."/>
            <person name="Chen J."/>
            <person name="Drula E."/>
            <person name="Henrissat B."/>
            <person name="Wiebenga A."/>
            <person name="Lubbers R.J."/>
            <person name="Gomes A.C."/>
            <person name="Makela M.R."/>
            <person name="Stajich J."/>
            <person name="Grigoriev I.V."/>
            <person name="Mortensen U.H."/>
            <person name="De Vries R.P."/>
            <person name="Baker S.E."/>
            <person name="Andersen M.R."/>
        </authorList>
    </citation>
    <scope>NUCLEOTIDE SEQUENCE [LARGE SCALE GENOMIC DNA]</scope>
    <source>
        <strain evidence="1 2">CBS 123904</strain>
    </source>
</reference>
<protein>
    <submittedName>
        <fullName evidence="1">Uncharacterized protein</fullName>
    </submittedName>
</protein>
<evidence type="ECO:0000313" key="1">
    <source>
        <dbReference type="EMBL" id="KAL2833096.1"/>
    </source>
</evidence>
<evidence type="ECO:0000313" key="2">
    <source>
        <dbReference type="Proteomes" id="UP001610446"/>
    </source>
</evidence>
<organism evidence="1 2">
    <name type="scientific">Aspergillus pseudoustus</name>
    <dbReference type="NCBI Taxonomy" id="1810923"/>
    <lineage>
        <taxon>Eukaryota</taxon>
        <taxon>Fungi</taxon>
        <taxon>Dikarya</taxon>
        <taxon>Ascomycota</taxon>
        <taxon>Pezizomycotina</taxon>
        <taxon>Eurotiomycetes</taxon>
        <taxon>Eurotiomycetidae</taxon>
        <taxon>Eurotiales</taxon>
        <taxon>Aspergillaceae</taxon>
        <taxon>Aspergillus</taxon>
        <taxon>Aspergillus subgen. Nidulantes</taxon>
    </lineage>
</organism>
<gene>
    <name evidence="1" type="ORF">BJY01DRAFT_225589</name>
</gene>
<dbReference type="Proteomes" id="UP001610446">
    <property type="component" value="Unassembled WGS sequence"/>
</dbReference>
<proteinExistence type="predicted"/>
<accession>A0ABR4IZM7</accession>
<name>A0ABR4IZM7_9EURO</name>
<sequence>MKRTRKVGKCTVISLRVIRSAMVEGLRLRSPEELRDFQRCAASAGCVNQYSSIGG</sequence>
<keyword evidence="2" id="KW-1185">Reference proteome</keyword>
<dbReference type="EMBL" id="JBFXLU010000251">
    <property type="protein sequence ID" value="KAL2833096.1"/>
    <property type="molecule type" value="Genomic_DNA"/>
</dbReference>